<dbReference type="AlphaFoldDB" id="A0A804L5A2"/>
<gene>
    <name evidence="1" type="ORF">GSMUA_18030.1</name>
</gene>
<keyword evidence="3" id="KW-1185">Reference proteome</keyword>
<accession>A0A804L5A2</accession>
<evidence type="ECO:0000313" key="1">
    <source>
        <dbReference type="EMBL" id="CAG1863825.1"/>
    </source>
</evidence>
<dbReference type="Proteomes" id="UP000012960">
    <property type="component" value="Unplaced"/>
</dbReference>
<name>A0A804L5A2_MUSAM</name>
<dbReference type="InParanoid" id="A0A804L5A2"/>
<sequence>MKTRMGTGCWLEILTYRMVLETVKRLRIMRKQMGCQSVHFGELDLNAAPGFQSLNKASEAIGSSPGITAGNRMRCS</sequence>
<reference evidence="2" key="2">
    <citation type="submission" date="2021-05" db="UniProtKB">
        <authorList>
            <consortium name="EnsemblPlants"/>
        </authorList>
    </citation>
    <scope>IDENTIFICATION</scope>
    <source>
        <strain evidence="2">subsp. malaccensis</strain>
    </source>
</reference>
<dbReference type="Gramene" id="Ma11_t07360.1">
    <property type="protein sequence ID" value="Ma11_p07360.1"/>
    <property type="gene ID" value="Ma11_g07360"/>
</dbReference>
<proteinExistence type="predicted"/>
<dbReference type="EMBL" id="HG996475">
    <property type="protein sequence ID" value="CAG1863825.1"/>
    <property type="molecule type" value="Genomic_DNA"/>
</dbReference>
<dbReference type="EnsemblPlants" id="Ma11_t07360.1">
    <property type="protein sequence ID" value="Ma11_p07360.1"/>
    <property type="gene ID" value="Ma11_g07360"/>
</dbReference>
<reference evidence="1" key="1">
    <citation type="submission" date="2021-03" db="EMBL/GenBank/DDBJ databases">
        <authorList>
            <consortium name="Genoscope - CEA"/>
            <person name="William W."/>
        </authorList>
    </citation>
    <scope>NUCLEOTIDE SEQUENCE</scope>
    <source>
        <strain evidence="1">Doubled-haploid Pahang</strain>
    </source>
</reference>
<evidence type="ECO:0000313" key="2">
    <source>
        <dbReference type="EnsemblPlants" id="Ma11_p07360.1"/>
    </source>
</evidence>
<evidence type="ECO:0000313" key="3">
    <source>
        <dbReference type="Proteomes" id="UP000012960"/>
    </source>
</evidence>
<organism evidence="2 3">
    <name type="scientific">Musa acuminata subsp. malaccensis</name>
    <name type="common">Wild banana</name>
    <name type="synonym">Musa malaccensis</name>
    <dbReference type="NCBI Taxonomy" id="214687"/>
    <lineage>
        <taxon>Eukaryota</taxon>
        <taxon>Viridiplantae</taxon>
        <taxon>Streptophyta</taxon>
        <taxon>Embryophyta</taxon>
        <taxon>Tracheophyta</taxon>
        <taxon>Spermatophyta</taxon>
        <taxon>Magnoliopsida</taxon>
        <taxon>Liliopsida</taxon>
        <taxon>Zingiberales</taxon>
        <taxon>Musaceae</taxon>
        <taxon>Musa</taxon>
    </lineage>
</organism>
<protein>
    <submittedName>
        <fullName evidence="1">(wild Malaysian banana) hypothetical protein</fullName>
    </submittedName>
</protein>